<keyword evidence="4" id="KW-1185">Reference proteome</keyword>
<reference evidence="3 4" key="1">
    <citation type="submission" date="2024-10" db="EMBL/GenBank/DDBJ databases">
        <title>The Natural Products Discovery Center: Release of the First 8490 Sequenced Strains for Exploring Actinobacteria Biosynthetic Diversity.</title>
        <authorList>
            <person name="Kalkreuter E."/>
            <person name="Kautsar S.A."/>
            <person name="Yang D."/>
            <person name="Bader C.D."/>
            <person name="Teijaro C.N."/>
            <person name="Fluegel L."/>
            <person name="Davis C.M."/>
            <person name="Simpson J.R."/>
            <person name="Lauterbach L."/>
            <person name="Steele A.D."/>
            <person name="Gui C."/>
            <person name="Meng S."/>
            <person name="Li G."/>
            <person name="Viehrig K."/>
            <person name="Ye F."/>
            <person name="Su P."/>
            <person name="Kiefer A.F."/>
            <person name="Nichols A."/>
            <person name="Cepeda A.J."/>
            <person name="Yan W."/>
            <person name="Fan B."/>
            <person name="Jiang Y."/>
            <person name="Adhikari A."/>
            <person name="Zheng C.-J."/>
            <person name="Schuster L."/>
            <person name="Cowan T.M."/>
            <person name="Smanski M.J."/>
            <person name="Chevrette M.G."/>
            <person name="De Carvalho L.P.S."/>
            <person name="Shen B."/>
        </authorList>
    </citation>
    <scope>NUCLEOTIDE SEQUENCE [LARGE SCALE GENOMIC DNA]</scope>
    <source>
        <strain evidence="3 4">NPDC019275</strain>
    </source>
</reference>
<keyword evidence="2" id="KW-0732">Signal</keyword>
<gene>
    <name evidence="3" type="ORF">ACH49W_25495</name>
</gene>
<dbReference type="RefSeq" id="WP_397094053.1">
    <property type="nucleotide sequence ID" value="NZ_JBIRYO010000019.1"/>
</dbReference>
<evidence type="ECO:0000256" key="2">
    <source>
        <dbReference type="SAM" id="SignalP"/>
    </source>
</evidence>
<accession>A0ABW7X6K2</accession>
<dbReference type="EMBL" id="JBIRYO010000019">
    <property type="protein sequence ID" value="MFI2476752.1"/>
    <property type="molecule type" value="Genomic_DNA"/>
</dbReference>
<evidence type="ECO:0000313" key="3">
    <source>
        <dbReference type="EMBL" id="MFI2476752.1"/>
    </source>
</evidence>
<protein>
    <submittedName>
        <fullName evidence="3">DUF3558 domain-containing protein</fullName>
    </submittedName>
</protein>
<dbReference type="Proteomes" id="UP001611415">
    <property type="component" value="Unassembled WGS sequence"/>
</dbReference>
<evidence type="ECO:0000313" key="4">
    <source>
        <dbReference type="Proteomes" id="UP001611415"/>
    </source>
</evidence>
<name>A0ABW7X6K2_9NOCA</name>
<feature type="region of interest" description="Disordered" evidence="1">
    <location>
        <begin position="23"/>
        <end position="69"/>
    </location>
</feature>
<dbReference type="Pfam" id="PF12079">
    <property type="entry name" value="DUF3558"/>
    <property type="match status" value="1"/>
</dbReference>
<sequence>MRMPASVAAIALALIVGAAAGCSSPNSDGSAGPNGTTHDSPPSQAHPTLTASKLQPPVQDSRFSDPGRRDVVVDPCTWIDDSTIQSAGFDPGSRKRGNDIVAEYTFLVCQFNSSTRLMTIESGNVSLDEVRQKYTGQTRDTKVNDREALITSKSGDTCSVDMRTDVGYLGITFLLTNQGKESLKPCDGIIETANKIEPSIGKGK</sequence>
<evidence type="ECO:0000256" key="1">
    <source>
        <dbReference type="SAM" id="MobiDB-lite"/>
    </source>
</evidence>
<dbReference type="PROSITE" id="PS51257">
    <property type="entry name" value="PROKAR_LIPOPROTEIN"/>
    <property type="match status" value="1"/>
</dbReference>
<feature type="compositionally biased region" description="Polar residues" evidence="1">
    <location>
        <begin position="23"/>
        <end position="53"/>
    </location>
</feature>
<feature type="signal peptide" evidence="2">
    <location>
        <begin position="1"/>
        <end position="20"/>
    </location>
</feature>
<feature type="chain" id="PRO_5047345927" evidence="2">
    <location>
        <begin position="21"/>
        <end position="204"/>
    </location>
</feature>
<dbReference type="InterPro" id="IPR024520">
    <property type="entry name" value="DUF3558"/>
</dbReference>
<proteinExistence type="predicted"/>
<organism evidence="3 4">
    <name type="scientific">Nocardia xishanensis</name>
    <dbReference type="NCBI Taxonomy" id="238964"/>
    <lineage>
        <taxon>Bacteria</taxon>
        <taxon>Bacillati</taxon>
        <taxon>Actinomycetota</taxon>
        <taxon>Actinomycetes</taxon>
        <taxon>Mycobacteriales</taxon>
        <taxon>Nocardiaceae</taxon>
        <taxon>Nocardia</taxon>
    </lineage>
</organism>
<comment type="caution">
    <text evidence="3">The sequence shown here is derived from an EMBL/GenBank/DDBJ whole genome shotgun (WGS) entry which is preliminary data.</text>
</comment>